<dbReference type="GO" id="GO:0004497">
    <property type="term" value="F:monooxygenase activity"/>
    <property type="evidence" value="ECO:0007669"/>
    <property type="project" value="UniProtKB-KW"/>
</dbReference>
<reference evidence="2 3" key="1">
    <citation type="submission" date="2018-12" db="EMBL/GenBank/DDBJ databases">
        <title>The whole draft genome of Streptomyce luteoverticillatus CGMCC 15060.</title>
        <authorList>
            <person name="Feng Z."/>
            <person name="Chen G."/>
            <person name="Zhang J."/>
            <person name="Zhu H."/>
            <person name="Yu X."/>
            <person name="Zhang W."/>
            <person name="Zhang X."/>
        </authorList>
    </citation>
    <scope>NUCLEOTIDE SEQUENCE [LARGE SCALE GENOMIC DNA]</scope>
    <source>
        <strain evidence="2 3">CGMCC 15060</strain>
    </source>
</reference>
<dbReference type="Proteomes" id="UP000267900">
    <property type="component" value="Chromosome"/>
</dbReference>
<dbReference type="PROSITE" id="PS51725">
    <property type="entry name" value="ABM"/>
    <property type="match status" value="1"/>
</dbReference>
<feature type="domain" description="ABM" evidence="1">
    <location>
        <begin position="2"/>
        <end position="91"/>
    </location>
</feature>
<dbReference type="InterPro" id="IPR007138">
    <property type="entry name" value="ABM_dom"/>
</dbReference>
<dbReference type="OrthoDB" id="5185674at2"/>
<evidence type="ECO:0000313" key="3">
    <source>
        <dbReference type="Proteomes" id="UP000267900"/>
    </source>
</evidence>
<accession>A0A3Q9FT59</accession>
<dbReference type="Gene3D" id="3.30.70.100">
    <property type="match status" value="1"/>
</dbReference>
<dbReference type="SUPFAM" id="SSF54909">
    <property type="entry name" value="Dimeric alpha+beta barrel"/>
    <property type="match status" value="1"/>
</dbReference>
<dbReference type="RefSeq" id="WP_126912657.1">
    <property type="nucleotide sequence ID" value="NZ_CP034587.1"/>
</dbReference>
<evidence type="ECO:0000259" key="1">
    <source>
        <dbReference type="PROSITE" id="PS51725"/>
    </source>
</evidence>
<gene>
    <name evidence="2" type="ORF">EKH77_01675</name>
</gene>
<protein>
    <submittedName>
        <fullName evidence="2">Antibiotic biosynthesis monooxygenase</fullName>
    </submittedName>
</protein>
<proteinExistence type="predicted"/>
<dbReference type="EMBL" id="CP034587">
    <property type="protein sequence ID" value="AZQ70092.1"/>
    <property type="molecule type" value="Genomic_DNA"/>
</dbReference>
<sequence length="255" mass="28441">MITVIAEQQVVPGREEELDAVMAGLRDAILESEPGCLRFDYVRTEESPLRRLVIEEYRDAAALESHQGSRHLREFLPRLLACLTEFPKVTTCRNVVPVPDSVPDSLFHVGMVVPDLEKAVALHSDVLGIEFTEPHVFRIPWLEDPDPHPAELTAVFSRTGAPYYELIQAAGDGIISAAHCGKILYYGVWEPDMDARLERLRRQGIGVDAYFRSGPGAIPFAVITAPDLLGARVEYVGLGDRPPIEEWVRTGRYPE</sequence>
<keyword evidence="2" id="KW-0503">Monooxygenase</keyword>
<dbReference type="Pfam" id="PF03992">
    <property type="entry name" value="ABM"/>
    <property type="match status" value="1"/>
</dbReference>
<dbReference type="Pfam" id="PF13669">
    <property type="entry name" value="Glyoxalase_4"/>
    <property type="match status" value="1"/>
</dbReference>
<name>A0A3Q9FT59_STRLT</name>
<organism evidence="2 3">
    <name type="scientific">Streptomyces luteoverticillatus</name>
    <name type="common">Streptoverticillium luteoverticillatus</name>
    <dbReference type="NCBI Taxonomy" id="66425"/>
    <lineage>
        <taxon>Bacteria</taxon>
        <taxon>Bacillati</taxon>
        <taxon>Actinomycetota</taxon>
        <taxon>Actinomycetes</taxon>
        <taxon>Kitasatosporales</taxon>
        <taxon>Streptomycetaceae</taxon>
        <taxon>Streptomyces</taxon>
    </lineage>
</organism>
<keyword evidence="3" id="KW-1185">Reference proteome</keyword>
<dbReference type="InterPro" id="IPR029068">
    <property type="entry name" value="Glyas_Bleomycin-R_OHBP_Dase"/>
</dbReference>
<dbReference type="SUPFAM" id="SSF54593">
    <property type="entry name" value="Glyoxalase/Bleomycin resistance protein/Dihydroxybiphenyl dioxygenase"/>
    <property type="match status" value="1"/>
</dbReference>
<dbReference type="InterPro" id="IPR011008">
    <property type="entry name" value="Dimeric_a/b-barrel"/>
</dbReference>
<dbReference type="AlphaFoldDB" id="A0A3Q9FT59"/>
<keyword evidence="2" id="KW-0560">Oxidoreductase</keyword>
<dbReference type="Gene3D" id="3.10.180.10">
    <property type="entry name" value="2,3-Dihydroxybiphenyl 1,2-Dioxygenase, domain 1"/>
    <property type="match status" value="1"/>
</dbReference>
<evidence type="ECO:0000313" key="2">
    <source>
        <dbReference type="EMBL" id="AZQ70092.1"/>
    </source>
</evidence>